<sequence length="56" mass="6354">MEVISDLSKKLVFDYAKSHSLDIPDSLIAATAIINNINLLSYNKKDFKFINNLKLL</sequence>
<dbReference type="Proteomes" id="UP000515842">
    <property type="component" value="Chromosome"/>
</dbReference>
<accession>A0A7G9LN50</accession>
<evidence type="ECO:0008006" key="3">
    <source>
        <dbReference type="Google" id="ProtNLM"/>
    </source>
</evidence>
<name>A0A7G9LN50_9BACT</name>
<dbReference type="SUPFAM" id="SSF88723">
    <property type="entry name" value="PIN domain-like"/>
    <property type="match status" value="1"/>
</dbReference>
<reference evidence="1 2" key="1">
    <citation type="journal article" date="2020" name="Front. Microbiol.">
        <title>Genomic Analysis and Antimicrobial Resistance of Aliarcobacter cryaerophilus Strains From German Water Poultry.</title>
        <authorList>
            <person name="Muller E."/>
            <person name="Hotzel H."/>
            <person name="Ahlers C."/>
            <person name="Hanel I."/>
            <person name="Tomaso H."/>
            <person name="Abdel-Glil M.Y."/>
        </authorList>
    </citation>
    <scope>NUCLEOTIDE SEQUENCE [LARGE SCALE GENOMIC DNA]</scope>
    <source>
        <strain evidence="1 2">16CS1285-4</strain>
    </source>
</reference>
<dbReference type="AlphaFoldDB" id="A0A7G9LN50"/>
<evidence type="ECO:0000313" key="2">
    <source>
        <dbReference type="Proteomes" id="UP000515842"/>
    </source>
</evidence>
<protein>
    <recommendedName>
        <fullName evidence="3">PIN domain-containing protein</fullName>
    </recommendedName>
</protein>
<evidence type="ECO:0000313" key="1">
    <source>
        <dbReference type="EMBL" id="QNM90049.1"/>
    </source>
</evidence>
<gene>
    <name evidence="1" type="ORF">HOO34_10595</name>
</gene>
<proteinExistence type="predicted"/>
<dbReference type="EMBL" id="CP060693">
    <property type="protein sequence ID" value="QNM90049.1"/>
    <property type="molecule type" value="Genomic_DNA"/>
</dbReference>
<organism evidence="1 2">
    <name type="scientific">Aliarcobacter cryaerophilus</name>
    <dbReference type="NCBI Taxonomy" id="28198"/>
    <lineage>
        <taxon>Bacteria</taxon>
        <taxon>Pseudomonadati</taxon>
        <taxon>Campylobacterota</taxon>
        <taxon>Epsilonproteobacteria</taxon>
        <taxon>Campylobacterales</taxon>
        <taxon>Arcobacteraceae</taxon>
        <taxon>Aliarcobacter</taxon>
    </lineage>
</organism>
<dbReference type="RefSeq" id="WP_187474426.1">
    <property type="nucleotide sequence ID" value="NZ_CP060693.1"/>
</dbReference>
<dbReference type="Gene3D" id="3.40.50.1010">
    <property type="entry name" value="5'-nuclease"/>
    <property type="match status" value="1"/>
</dbReference>
<dbReference type="InterPro" id="IPR029060">
    <property type="entry name" value="PIN-like_dom_sf"/>
</dbReference>